<dbReference type="RefSeq" id="WP_209452858.1">
    <property type="nucleotide sequence ID" value="NZ_JAGGLT010000002.1"/>
</dbReference>
<protein>
    <submittedName>
        <fullName evidence="1">Uncharacterized protein</fullName>
    </submittedName>
</protein>
<dbReference type="EMBL" id="JAGGLT010000002">
    <property type="protein sequence ID" value="MBP2070893.1"/>
    <property type="molecule type" value="Genomic_DNA"/>
</dbReference>
<dbReference type="Proteomes" id="UP001166402">
    <property type="component" value="Unassembled WGS sequence"/>
</dbReference>
<sequence>MATYKIKLELTDEQYYMLCRYISRIKNATKHATENINYIDRYAKILDDWNTIAEQLGID</sequence>
<comment type="caution">
    <text evidence="1">The sequence shown here is derived from an EMBL/GenBank/DDBJ whole genome shotgun (WGS) entry which is preliminary data.</text>
</comment>
<keyword evidence="2" id="KW-1185">Reference proteome</keyword>
<evidence type="ECO:0000313" key="1">
    <source>
        <dbReference type="EMBL" id="MBP2070893.1"/>
    </source>
</evidence>
<evidence type="ECO:0000313" key="2">
    <source>
        <dbReference type="Proteomes" id="UP001166402"/>
    </source>
</evidence>
<accession>A0ABS4NB62</accession>
<reference evidence="1" key="1">
    <citation type="submission" date="2021-03" db="EMBL/GenBank/DDBJ databases">
        <title>Genomic Encyclopedia of Type Strains, Phase IV (KMG-IV): sequencing the most valuable type-strain genomes for metagenomic binning, comparative biology and taxonomic classification.</title>
        <authorList>
            <person name="Goeker M."/>
        </authorList>
    </citation>
    <scope>NUCLEOTIDE SEQUENCE</scope>
    <source>
        <strain evidence="1">DSM 101588</strain>
    </source>
</reference>
<name>A0ABS4NB62_9THEO</name>
<proteinExistence type="predicted"/>
<gene>
    <name evidence="1" type="ORF">J2Z80_000391</name>
</gene>
<organism evidence="1 2">
    <name type="scientific">Thermoanaerobacterium butyriciformans</name>
    <dbReference type="NCBI Taxonomy" id="1702242"/>
    <lineage>
        <taxon>Bacteria</taxon>
        <taxon>Bacillati</taxon>
        <taxon>Bacillota</taxon>
        <taxon>Clostridia</taxon>
        <taxon>Thermoanaerobacterales</taxon>
        <taxon>Thermoanaerobacteraceae</taxon>
        <taxon>Thermoanaerobacterium</taxon>
    </lineage>
</organism>